<protein>
    <recommendedName>
        <fullName evidence="1">YCII-related domain-containing protein</fullName>
    </recommendedName>
</protein>
<sequence>MARTFAFFGPYVTTPEAQPLRNRIRSTHLARFNSLKESGLFIKGGPFYNDEGAGEGAPDRAIGGSFFIMEAETYAEALKIIQADVYYTEGLWDIPQIRLVEYAAPK</sequence>
<name>A0AAD7N1B9_9AGAR</name>
<dbReference type="InterPro" id="IPR051807">
    <property type="entry name" value="Sec-metab_biosynth-assoc"/>
</dbReference>
<dbReference type="AlphaFoldDB" id="A0AAD7N1B9"/>
<dbReference type="PANTHER" id="PTHR33606:SF3">
    <property type="entry name" value="PROTEIN YCII"/>
    <property type="match status" value="1"/>
</dbReference>
<evidence type="ECO:0000313" key="2">
    <source>
        <dbReference type="EMBL" id="KAJ7741340.1"/>
    </source>
</evidence>
<proteinExistence type="predicted"/>
<organism evidence="2 3">
    <name type="scientific">Mycena metata</name>
    <dbReference type="NCBI Taxonomy" id="1033252"/>
    <lineage>
        <taxon>Eukaryota</taxon>
        <taxon>Fungi</taxon>
        <taxon>Dikarya</taxon>
        <taxon>Basidiomycota</taxon>
        <taxon>Agaricomycotina</taxon>
        <taxon>Agaricomycetes</taxon>
        <taxon>Agaricomycetidae</taxon>
        <taxon>Agaricales</taxon>
        <taxon>Marasmiineae</taxon>
        <taxon>Mycenaceae</taxon>
        <taxon>Mycena</taxon>
    </lineage>
</organism>
<keyword evidence="3" id="KW-1185">Reference proteome</keyword>
<dbReference type="InterPro" id="IPR005545">
    <property type="entry name" value="YCII"/>
</dbReference>
<dbReference type="Pfam" id="PF03795">
    <property type="entry name" value="YCII"/>
    <property type="match status" value="1"/>
</dbReference>
<comment type="caution">
    <text evidence="2">The sequence shown here is derived from an EMBL/GenBank/DDBJ whole genome shotgun (WGS) entry which is preliminary data.</text>
</comment>
<feature type="domain" description="YCII-related" evidence="1">
    <location>
        <begin position="14"/>
        <end position="97"/>
    </location>
</feature>
<dbReference type="PANTHER" id="PTHR33606">
    <property type="entry name" value="PROTEIN YCII"/>
    <property type="match status" value="1"/>
</dbReference>
<dbReference type="Gene3D" id="3.30.70.1060">
    <property type="entry name" value="Dimeric alpha+beta barrel"/>
    <property type="match status" value="1"/>
</dbReference>
<evidence type="ECO:0000259" key="1">
    <source>
        <dbReference type="Pfam" id="PF03795"/>
    </source>
</evidence>
<accession>A0AAD7N1B9</accession>
<dbReference type="EMBL" id="JARKIB010000099">
    <property type="protein sequence ID" value="KAJ7741340.1"/>
    <property type="molecule type" value="Genomic_DNA"/>
</dbReference>
<gene>
    <name evidence="2" type="ORF">B0H16DRAFT_1728592</name>
</gene>
<dbReference type="Proteomes" id="UP001215598">
    <property type="component" value="Unassembled WGS sequence"/>
</dbReference>
<reference evidence="2" key="1">
    <citation type="submission" date="2023-03" db="EMBL/GenBank/DDBJ databases">
        <title>Massive genome expansion in bonnet fungi (Mycena s.s.) driven by repeated elements and novel gene families across ecological guilds.</title>
        <authorList>
            <consortium name="Lawrence Berkeley National Laboratory"/>
            <person name="Harder C.B."/>
            <person name="Miyauchi S."/>
            <person name="Viragh M."/>
            <person name="Kuo A."/>
            <person name="Thoen E."/>
            <person name="Andreopoulos B."/>
            <person name="Lu D."/>
            <person name="Skrede I."/>
            <person name="Drula E."/>
            <person name="Henrissat B."/>
            <person name="Morin E."/>
            <person name="Kohler A."/>
            <person name="Barry K."/>
            <person name="LaButti K."/>
            <person name="Morin E."/>
            <person name="Salamov A."/>
            <person name="Lipzen A."/>
            <person name="Mereny Z."/>
            <person name="Hegedus B."/>
            <person name="Baldrian P."/>
            <person name="Stursova M."/>
            <person name="Weitz H."/>
            <person name="Taylor A."/>
            <person name="Grigoriev I.V."/>
            <person name="Nagy L.G."/>
            <person name="Martin F."/>
            <person name="Kauserud H."/>
        </authorList>
    </citation>
    <scope>NUCLEOTIDE SEQUENCE</scope>
    <source>
        <strain evidence="2">CBHHK182m</strain>
    </source>
</reference>
<evidence type="ECO:0000313" key="3">
    <source>
        <dbReference type="Proteomes" id="UP001215598"/>
    </source>
</evidence>
<dbReference type="SUPFAM" id="SSF54909">
    <property type="entry name" value="Dimeric alpha+beta barrel"/>
    <property type="match status" value="1"/>
</dbReference>
<dbReference type="InterPro" id="IPR011008">
    <property type="entry name" value="Dimeric_a/b-barrel"/>
</dbReference>